<dbReference type="Proteomes" id="UP000467240">
    <property type="component" value="Unassembled WGS sequence"/>
</dbReference>
<reference evidence="5 6" key="1">
    <citation type="submission" date="2019-09" db="EMBL/GenBank/DDBJ databases">
        <title>Phylogeny of genus Pseudoclavibacter and closely related genus.</title>
        <authorList>
            <person name="Li Y."/>
        </authorList>
    </citation>
    <scope>NUCLEOTIDE SEQUENCE [LARGE SCALE GENOMIC DNA]</scope>
    <source>
        <strain evidence="5 6">DSM 23821</strain>
    </source>
</reference>
<evidence type="ECO:0000256" key="1">
    <source>
        <dbReference type="ARBA" id="ARBA00023002"/>
    </source>
</evidence>
<dbReference type="EMBL" id="WBJZ01000018">
    <property type="protein sequence ID" value="KAB1654573.1"/>
    <property type="molecule type" value="Genomic_DNA"/>
</dbReference>
<feature type="region of interest" description="Disordered" evidence="3">
    <location>
        <begin position="54"/>
        <end position="137"/>
    </location>
</feature>
<feature type="region of interest" description="Disordered" evidence="3">
    <location>
        <begin position="779"/>
        <end position="798"/>
    </location>
</feature>
<dbReference type="PANTHER" id="PTHR42862">
    <property type="entry name" value="DELTA-1-PYRROLINE-5-CARBOXYLATE DEHYDROGENASE 1, ISOFORM A-RELATED"/>
    <property type="match status" value="1"/>
</dbReference>
<feature type="region of interest" description="Disordered" evidence="3">
    <location>
        <begin position="814"/>
        <end position="840"/>
    </location>
</feature>
<keyword evidence="2" id="KW-0520">NAD</keyword>
<feature type="compositionally biased region" description="Basic and acidic residues" evidence="3">
    <location>
        <begin position="293"/>
        <end position="322"/>
    </location>
</feature>
<feature type="compositionally biased region" description="Basic and acidic residues" evidence="3">
    <location>
        <begin position="59"/>
        <end position="74"/>
    </location>
</feature>
<feature type="compositionally biased region" description="Basic and acidic residues" evidence="3">
    <location>
        <begin position="32"/>
        <end position="42"/>
    </location>
</feature>
<dbReference type="Pfam" id="PF00171">
    <property type="entry name" value="Aldedh"/>
    <property type="match status" value="1"/>
</dbReference>
<evidence type="ECO:0000259" key="4">
    <source>
        <dbReference type="Pfam" id="PF00171"/>
    </source>
</evidence>
<dbReference type="RefSeq" id="WP_158041489.1">
    <property type="nucleotide sequence ID" value="NZ_JACCFV010000001.1"/>
</dbReference>
<dbReference type="InterPro" id="IPR015590">
    <property type="entry name" value="Aldehyde_DH_dom"/>
</dbReference>
<dbReference type="Gene3D" id="3.40.605.10">
    <property type="entry name" value="Aldehyde Dehydrogenase, Chain A, domain 1"/>
    <property type="match status" value="1"/>
</dbReference>
<organism evidence="5 6">
    <name type="scientific">Pseudoclavibacter chungangensis</name>
    <dbReference type="NCBI Taxonomy" id="587635"/>
    <lineage>
        <taxon>Bacteria</taxon>
        <taxon>Bacillati</taxon>
        <taxon>Actinomycetota</taxon>
        <taxon>Actinomycetes</taxon>
        <taxon>Micrococcales</taxon>
        <taxon>Microbacteriaceae</taxon>
        <taxon>Pseudoclavibacter</taxon>
    </lineage>
</organism>
<feature type="region of interest" description="Disordered" evidence="3">
    <location>
        <begin position="293"/>
        <end position="326"/>
    </location>
</feature>
<evidence type="ECO:0000256" key="3">
    <source>
        <dbReference type="SAM" id="MobiDB-lite"/>
    </source>
</evidence>
<accession>A0A7J5BQ27</accession>
<sequence>MRPPSDSDDQDAAEHAARAGRGAQRRQTSGIGRREFEDVDARRVERADLVRSIIRKRRDAATAEERLPEEERTGDAAPGGPDDTVQLRRGRRAAPGTERGIVASVSRAGDVADDAAAGEAPRAFDDGPASPVGSAATVGDGEAVVIVPGGVPAPGEPDTSETVQVDRSELRRAAAAPDAPHAVSAEKTVRIDREELRRTRGPGAASTAVPDTSDTVRIDPLRHRAADPTVDGVVDDAAPGGAGHGAPEAENPFAPPTAVIPVVEASSLSSPSDAAPIAFGILRRWRADAETDRQALAEAQAEARSERARDHLDPSGDLRRAAEQPGGGDFLRHLLDDVVRPEDAVVAGQQLGDLNERIPAAMSRRARLALRAGAFAGPGVPWLTAPFVKRVAWAVFGREVVTDTTDARLNAIAHAREIGAIPRVRLLGDPVLGEHGAHTRLQRLAALVADPTVPEVEFTLADVDPQTSLWDFDGAVERIAAKLAPVYAVALDAPQPNGAPGTGSTLLVLRATGSRDLELAVQVFLRLLDEDALLQLPMGIAIPAEFPETPGLLRRVSGRAHMRREDLGAPVTVAVTHAGDLAAERVDAVLGGWRLASFAEEGEVAANTVRLLDQLLHPDHAPAVRAEIDADLAREAALAIAIGQARGRPDPVRVVVPVGAGDPAVERLRSVGAEVVQRLPLVPDESLRPAVDYLLRRVDVETASASALEWSEASLAGRESIHPDDARLLDAIGRMFQLPGGQNRQQERVDADDAATVTAGIELELFPDGLFVDEAEPAAVAPAPPTPTPRDAPRTTGADDELIPELAPVDGEFLPPGASAAQRPVVPDEATENPAETGPSARLTEIVLGLRRGRILRNTFRNAPDTDLTIPANREWASRVQRRVARSEIGVEEARRLVVTSIEQVDELVARAAAAAPAWRDQVGWERAANLEKVAKALEANRARLIEVSMSEASATIADADHDVSRAIDVANHAAHLARQLDRMQGAAFHPVGVSVVATPWSPPVAGVLGPVLTALAAGSAVVAKPSPRTARIAAVAIGVLWDAGIPRDLLQVAVCDERIVTDEQLGQRLIVDERVERVLLNGTWETARTFLQWRPSLPLIAGSAGKNSIVVTPSADLDQAARDVAVSAFRSTGQRAAHAGSVILVGSVARSARFHEQLADAVTSMRLGYPTDPATAIGPLIAPPEPELRFALTELAEGESWLVEPRQLDDTGRLWSPGVRAGVKAGSYTHVTEFFGPVLSIMHALTLGDAIAMQNATPYGLSAGLHSLDRAEIARWIQEVEAGNLMINRDLLGDIVQRQPFGGWRRSAVGRSYKTGGPNALMALGTWRIDPGQQSSTLHLRGLDEKAVRLIEAAQSSLDYDAFDRVRRSALSDQIAWNEEFGEVSDVSNLGIERNLLRYRPAAVTVRLAEGGDLADLVRVLVGARVVRAVPDVSVPFPLPVEIAGVLDQLQFVVRVEGDEAFAERTRRRELDSLRIRLIGGDRAAFRESVGGDPDLALWADPVTNAGRVELLPFLREQTISITAHRHGRPDDRVAELFPHEKLVDPDAPIGTDL</sequence>
<proteinExistence type="predicted"/>
<dbReference type="SUPFAM" id="SSF53720">
    <property type="entry name" value="ALDH-like"/>
    <property type="match status" value="1"/>
</dbReference>
<evidence type="ECO:0000313" key="6">
    <source>
        <dbReference type="Proteomes" id="UP000467240"/>
    </source>
</evidence>
<protein>
    <submittedName>
        <fullName evidence="5">Aldehyde dehydrogenase family protein</fullName>
    </submittedName>
</protein>
<name>A0A7J5BQ27_9MICO</name>
<feature type="compositionally biased region" description="Acidic residues" evidence="3">
    <location>
        <begin position="1"/>
        <end position="11"/>
    </location>
</feature>
<dbReference type="PANTHER" id="PTHR42862:SF1">
    <property type="entry name" value="DELTA-1-PYRROLINE-5-CARBOXYLATE DEHYDROGENASE 2, ISOFORM A-RELATED"/>
    <property type="match status" value="1"/>
</dbReference>
<feature type="domain" description="Aldehyde dehydrogenase" evidence="4">
    <location>
        <begin position="902"/>
        <end position="1315"/>
    </location>
</feature>
<dbReference type="OrthoDB" id="5089766at2"/>
<evidence type="ECO:0000256" key="2">
    <source>
        <dbReference type="ARBA" id="ARBA00023027"/>
    </source>
</evidence>
<dbReference type="GO" id="GO:0003842">
    <property type="term" value="F:L-glutamate gamma-semialdehyde dehydrogenase activity"/>
    <property type="evidence" value="ECO:0007669"/>
    <property type="project" value="TreeGrafter"/>
</dbReference>
<dbReference type="GO" id="GO:0009898">
    <property type="term" value="C:cytoplasmic side of plasma membrane"/>
    <property type="evidence" value="ECO:0007669"/>
    <property type="project" value="TreeGrafter"/>
</dbReference>
<dbReference type="InterPro" id="IPR050485">
    <property type="entry name" value="Proline_metab_enzyme"/>
</dbReference>
<gene>
    <name evidence="5" type="ORF">F8O01_13580</name>
</gene>
<dbReference type="InterPro" id="IPR016163">
    <property type="entry name" value="Ald_DH_C"/>
</dbReference>
<keyword evidence="1" id="KW-0560">Oxidoreductase</keyword>
<dbReference type="InterPro" id="IPR016162">
    <property type="entry name" value="Ald_DH_N"/>
</dbReference>
<feature type="compositionally biased region" description="Low complexity" evidence="3">
    <location>
        <begin position="103"/>
        <end position="121"/>
    </location>
</feature>
<feature type="region of interest" description="Disordered" evidence="3">
    <location>
        <begin position="1"/>
        <end position="42"/>
    </location>
</feature>
<comment type="caution">
    <text evidence="5">The sequence shown here is derived from an EMBL/GenBank/DDBJ whole genome shotgun (WGS) entry which is preliminary data.</text>
</comment>
<feature type="region of interest" description="Disordered" evidence="3">
    <location>
        <begin position="192"/>
        <end position="213"/>
    </location>
</feature>
<evidence type="ECO:0000313" key="5">
    <source>
        <dbReference type="EMBL" id="KAB1654573.1"/>
    </source>
</evidence>
<dbReference type="Gene3D" id="3.40.309.10">
    <property type="entry name" value="Aldehyde Dehydrogenase, Chain A, domain 2"/>
    <property type="match status" value="1"/>
</dbReference>
<dbReference type="InterPro" id="IPR016161">
    <property type="entry name" value="Ald_DH/histidinol_DH"/>
</dbReference>
<dbReference type="GO" id="GO:0010133">
    <property type="term" value="P:L-proline catabolic process to L-glutamate"/>
    <property type="evidence" value="ECO:0007669"/>
    <property type="project" value="TreeGrafter"/>
</dbReference>
<keyword evidence="6" id="KW-1185">Reference proteome</keyword>